<dbReference type="InterPro" id="IPR045051">
    <property type="entry name" value="SBT"/>
</dbReference>
<dbReference type="InterPro" id="IPR036852">
    <property type="entry name" value="Peptidase_S8/S53_dom_sf"/>
</dbReference>
<comment type="similarity">
    <text evidence="1">Belongs to the peptidase S8 family.</text>
</comment>
<gene>
    <name evidence="3" type="ORF">HUJ06_010516</name>
</gene>
<keyword evidence="2" id="KW-0732">Signal</keyword>
<dbReference type="EMBL" id="DUZY01000003">
    <property type="protein sequence ID" value="DAD31665.1"/>
    <property type="molecule type" value="Genomic_DNA"/>
</dbReference>
<dbReference type="GO" id="GO:0004252">
    <property type="term" value="F:serine-type endopeptidase activity"/>
    <property type="evidence" value="ECO:0007669"/>
    <property type="project" value="InterPro"/>
</dbReference>
<protein>
    <submittedName>
        <fullName evidence="3">Uncharacterized protein</fullName>
    </submittedName>
</protein>
<sequence>MGAGHLNPNKALDPGLVYDANTEDYMRLLCTLNYTKKESRR</sequence>
<comment type="caution">
    <text evidence="3">The sequence shown here is derived from an EMBL/GenBank/DDBJ whole genome shotgun (WGS) entry which is preliminary data.</text>
</comment>
<name>A0A822YL12_NELNU</name>
<evidence type="ECO:0000256" key="2">
    <source>
        <dbReference type="ARBA" id="ARBA00022729"/>
    </source>
</evidence>
<dbReference type="Proteomes" id="UP000607653">
    <property type="component" value="Unassembled WGS sequence"/>
</dbReference>
<dbReference type="PANTHER" id="PTHR10795">
    <property type="entry name" value="PROPROTEIN CONVERTASE SUBTILISIN/KEXIN"/>
    <property type="match status" value="1"/>
</dbReference>
<accession>A0A822YL12</accession>
<evidence type="ECO:0000256" key="1">
    <source>
        <dbReference type="ARBA" id="ARBA00011073"/>
    </source>
</evidence>
<reference evidence="3 4" key="1">
    <citation type="journal article" date="2020" name="Mol. Biol. Evol.">
        <title>Distinct Expression and Methylation Patterns for Genes with Different Fates following a Single Whole-Genome Duplication in Flowering Plants.</title>
        <authorList>
            <person name="Shi T."/>
            <person name="Rahmani R.S."/>
            <person name="Gugger P.F."/>
            <person name="Wang M."/>
            <person name="Li H."/>
            <person name="Zhang Y."/>
            <person name="Li Z."/>
            <person name="Wang Q."/>
            <person name="Van de Peer Y."/>
            <person name="Marchal K."/>
            <person name="Chen J."/>
        </authorList>
    </citation>
    <scope>NUCLEOTIDE SEQUENCE [LARGE SCALE GENOMIC DNA]</scope>
    <source>
        <tissue evidence="3">Leaf</tissue>
    </source>
</reference>
<evidence type="ECO:0000313" key="3">
    <source>
        <dbReference type="EMBL" id="DAD31665.1"/>
    </source>
</evidence>
<organism evidence="3 4">
    <name type="scientific">Nelumbo nucifera</name>
    <name type="common">Sacred lotus</name>
    <dbReference type="NCBI Taxonomy" id="4432"/>
    <lineage>
        <taxon>Eukaryota</taxon>
        <taxon>Viridiplantae</taxon>
        <taxon>Streptophyta</taxon>
        <taxon>Embryophyta</taxon>
        <taxon>Tracheophyta</taxon>
        <taxon>Spermatophyta</taxon>
        <taxon>Magnoliopsida</taxon>
        <taxon>Proteales</taxon>
        <taxon>Nelumbonaceae</taxon>
        <taxon>Nelumbo</taxon>
    </lineage>
</organism>
<dbReference type="GO" id="GO:0006508">
    <property type="term" value="P:proteolysis"/>
    <property type="evidence" value="ECO:0007669"/>
    <property type="project" value="InterPro"/>
</dbReference>
<evidence type="ECO:0000313" key="4">
    <source>
        <dbReference type="Proteomes" id="UP000607653"/>
    </source>
</evidence>
<keyword evidence="4" id="KW-1185">Reference proteome</keyword>
<dbReference type="AlphaFoldDB" id="A0A822YL12"/>
<dbReference type="Gene3D" id="3.40.50.200">
    <property type="entry name" value="Peptidase S8/S53 domain"/>
    <property type="match status" value="1"/>
</dbReference>
<proteinExistence type="inferred from homology"/>